<proteinExistence type="predicted"/>
<feature type="domain" description="Secretion system C-terminal sorting" evidence="1">
    <location>
        <begin position="484"/>
        <end position="559"/>
    </location>
</feature>
<protein>
    <submittedName>
        <fullName evidence="2">T9SS type A sorting domain-containing protein</fullName>
    </submittedName>
</protein>
<dbReference type="Proteomes" id="UP000831796">
    <property type="component" value="Chromosome"/>
</dbReference>
<organism evidence="2 3">
    <name type="scientific">Hymenobacter cellulosilyticus</name>
    <dbReference type="NCBI Taxonomy" id="2932248"/>
    <lineage>
        <taxon>Bacteria</taxon>
        <taxon>Pseudomonadati</taxon>
        <taxon>Bacteroidota</taxon>
        <taxon>Cytophagia</taxon>
        <taxon>Cytophagales</taxon>
        <taxon>Hymenobacteraceae</taxon>
        <taxon>Hymenobacter</taxon>
    </lineage>
</organism>
<keyword evidence="3" id="KW-1185">Reference proteome</keyword>
<dbReference type="RefSeq" id="WP_244674169.1">
    <property type="nucleotide sequence ID" value="NZ_CP095046.1"/>
</dbReference>
<dbReference type="SUPFAM" id="SSF50969">
    <property type="entry name" value="YVTN repeat-like/Quinoprotein amine dehydrogenase"/>
    <property type="match status" value="1"/>
</dbReference>
<evidence type="ECO:0000259" key="1">
    <source>
        <dbReference type="Pfam" id="PF18962"/>
    </source>
</evidence>
<name>A0A8T9Q2R6_9BACT</name>
<dbReference type="InterPro" id="IPR011044">
    <property type="entry name" value="Quino_amine_DH_bsu"/>
</dbReference>
<dbReference type="InterPro" id="IPR026444">
    <property type="entry name" value="Secre_tail"/>
</dbReference>
<dbReference type="AlphaFoldDB" id="A0A8T9Q2R6"/>
<dbReference type="Pfam" id="PF18962">
    <property type="entry name" value="Por_Secre_tail"/>
    <property type="match status" value="1"/>
</dbReference>
<accession>A0A8T9Q2R6</accession>
<dbReference type="EMBL" id="CP095046">
    <property type="protein sequence ID" value="UOQ70751.1"/>
    <property type="molecule type" value="Genomic_DNA"/>
</dbReference>
<dbReference type="KEGG" id="hcu:MUN79_18915"/>
<reference evidence="2" key="1">
    <citation type="submission" date="2022-04" db="EMBL/GenBank/DDBJ databases">
        <title>Hymenobacter sp. isolated from the air.</title>
        <authorList>
            <person name="Won M."/>
            <person name="Lee C.-M."/>
            <person name="Woen H.-Y."/>
            <person name="Kwon S.-W."/>
        </authorList>
    </citation>
    <scope>NUCLEOTIDE SEQUENCE</scope>
    <source>
        <strain evidence="2">5116S-3</strain>
    </source>
</reference>
<gene>
    <name evidence="2" type="ORF">MUN79_18915</name>
</gene>
<sequence>MLGLAAIPERLYAQQLGWTEAASIASGNTEYGYSSQSVTDTNGDVLMAGTFQGSITLGNLPALRARSFRDIYVAKMDGRTRQWLWAVRAGGNGAGSEPYIPEVRIRLDPAGNAIIAGYYQYSATFGNLPTLYTGYYNGTGHSFVAKVDGNTGTWLWATGATTATSNSNAPSSLAVDQAGNAVISGYFGQTVKFGNLPAITATGPNQTNIYVASVSGSTGQWQWVKQLSATEMAASGVAMDGAGNVVLVGSYGGTLTLGNLPPLPSGGSRTLYVAKLAPATGQWLWATRAAGSNAASSSGSASSTWFTPAGDVLVTGKVQNGSFQFGSLPAVASGKTYLAKLDGASGTWQWLHETPASTTYNVVTFNPSGELLTAGSFSSTVSFGQGLSLSSAGGQDIFVSKLNTATGQAVWAARAGGPSLEEPTGATISGDGSALLLTGNFENQTEFGALPPLTGSKSTFLARLNFAGVVAATGSGQANLPVSIYPNPAHDQVTIQLPAGSAAAQLTITNGLGQAVLKQTSVPAPSGSVVRVATGDLAPGVYYLRITAGKAVTTQKLVIQ</sequence>
<dbReference type="PANTHER" id="PTHR35580:SF1">
    <property type="entry name" value="PHYTASE-LIKE DOMAIN-CONTAINING PROTEIN"/>
    <property type="match status" value="1"/>
</dbReference>
<evidence type="ECO:0000313" key="3">
    <source>
        <dbReference type="Proteomes" id="UP000831796"/>
    </source>
</evidence>
<evidence type="ECO:0000313" key="2">
    <source>
        <dbReference type="EMBL" id="UOQ70751.1"/>
    </source>
</evidence>
<dbReference type="PANTHER" id="PTHR35580">
    <property type="entry name" value="CELL SURFACE GLYCOPROTEIN (S-LAYER PROTEIN)-LIKE PROTEIN"/>
    <property type="match status" value="1"/>
</dbReference>
<dbReference type="InterPro" id="IPR052918">
    <property type="entry name" value="Motility_Chemotaxis_Reg"/>
</dbReference>
<dbReference type="NCBIfam" id="TIGR04183">
    <property type="entry name" value="Por_Secre_tail"/>
    <property type="match status" value="1"/>
</dbReference>